<dbReference type="AlphaFoldDB" id="A0A0M0K7S0"/>
<proteinExistence type="predicted"/>
<sequence>MTDQHVHVFYPTNTSSDLRFPLISYAHGAAGGGELDIIGYHYIFSQMASFGPAWNSWFGEQLKTIVWARNSTDAIFKLVSWDVGVGIAGHSMGGQATTTSAHFACAAKYSIKAAVLHHAAGCDLKEGGGNAGANITIPLAAYTSSGDHCCEQTTKDVYRAVPSTTPKVYRDLKGSSHLEPVLWPVVTENPLLGTYTAAWFDIFIKQQRNGTSAWALIYGGGPDSLCKFQEMEECEIGQSQGV</sequence>
<dbReference type="EMBL" id="JWZX01001148">
    <property type="protein sequence ID" value="KOO34637.1"/>
    <property type="molecule type" value="Genomic_DNA"/>
</dbReference>
<accession>A0A0M0K7S0</accession>
<dbReference type="Proteomes" id="UP000037460">
    <property type="component" value="Unassembled WGS sequence"/>
</dbReference>
<organism evidence="1 2">
    <name type="scientific">Chrysochromulina tobinii</name>
    <dbReference type="NCBI Taxonomy" id="1460289"/>
    <lineage>
        <taxon>Eukaryota</taxon>
        <taxon>Haptista</taxon>
        <taxon>Haptophyta</taxon>
        <taxon>Prymnesiophyceae</taxon>
        <taxon>Prymnesiales</taxon>
        <taxon>Chrysochromulinaceae</taxon>
        <taxon>Chrysochromulina</taxon>
    </lineage>
</organism>
<gene>
    <name evidence="1" type="ORF">Ctob_011486</name>
</gene>
<evidence type="ECO:0000313" key="2">
    <source>
        <dbReference type="Proteomes" id="UP000037460"/>
    </source>
</evidence>
<dbReference type="InterPro" id="IPR029058">
    <property type="entry name" value="AB_hydrolase_fold"/>
</dbReference>
<dbReference type="Gene3D" id="3.40.50.1820">
    <property type="entry name" value="alpha/beta hydrolase"/>
    <property type="match status" value="1"/>
</dbReference>
<dbReference type="SUPFAM" id="SSF53474">
    <property type="entry name" value="alpha/beta-Hydrolases"/>
    <property type="match status" value="1"/>
</dbReference>
<reference evidence="2" key="1">
    <citation type="journal article" date="2015" name="PLoS Genet.">
        <title>Genome Sequence and Transcriptome Analyses of Chrysochromulina tobin: Metabolic Tools for Enhanced Algal Fitness in the Prominent Order Prymnesiales (Haptophyceae).</title>
        <authorList>
            <person name="Hovde B.T."/>
            <person name="Deodato C.R."/>
            <person name="Hunsperger H.M."/>
            <person name="Ryken S.A."/>
            <person name="Yost W."/>
            <person name="Jha R.K."/>
            <person name="Patterson J."/>
            <person name="Monnat R.J. Jr."/>
            <person name="Barlow S.B."/>
            <person name="Starkenburg S.R."/>
            <person name="Cattolico R.A."/>
        </authorList>
    </citation>
    <scope>NUCLEOTIDE SEQUENCE</scope>
    <source>
        <strain evidence="2">CCMP291</strain>
    </source>
</reference>
<keyword evidence="2" id="KW-1185">Reference proteome</keyword>
<name>A0A0M0K7S0_9EUKA</name>
<dbReference type="OrthoDB" id="2093222at2759"/>
<evidence type="ECO:0000313" key="1">
    <source>
        <dbReference type="EMBL" id="KOO34637.1"/>
    </source>
</evidence>
<evidence type="ECO:0008006" key="3">
    <source>
        <dbReference type="Google" id="ProtNLM"/>
    </source>
</evidence>
<protein>
    <recommendedName>
        <fullName evidence="3">Chlorophyllase</fullName>
    </recommendedName>
</protein>
<comment type="caution">
    <text evidence="1">The sequence shown here is derived from an EMBL/GenBank/DDBJ whole genome shotgun (WGS) entry which is preliminary data.</text>
</comment>